<proteinExistence type="inferred from homology"/>
<dbReference type="GO" id="GO:0009062">
    <property type="term" value="P:fatty acid catabolic process"/>
    <property type="evidence" value="ECO:0007669"/>
    <property type="project" value="TreeGrafter"/>
</dbReference>
<dbReference type="PANTHER" id="PTHR11066">
    <property type="entry name" value="ACYL-COA THIOESTERASE"/>
    <property type="match status" value="1"/>
</dbReference>
<evidence type="ECO:0000256" key="2">
    <source>
        <dbReference type="ARBA" id="ARBA00022801"/>
    </source>
</evidence>
<evidence type="ECO:0000259" key="3">
    <source>
        <dbReference type="Pfam" id="PF13622"/>
    </source>
</evidence>
<dbReference type="InterPro" id="IPR049449">
    <property type="entry name" value="TesB_ACOT8-like_N"/>
</dbReference>
<accession>A0A1J7JVV9</accession>
<dbReference type="Gene3D" id="2.40.160.210">
    <property type="entry name" value="Acyl-CoA thioesterase, double hotdog domain"/>
    <property type="match status" value="1"/>
</dbReference>
<dbReference type="CDD" id="cd03444">
    <property type="entry name" value="Thioesterase_II_repeat1"/>
    <property type="match status" value="1"/>
</dbReference>
<organism evidence="5 6">
    <name type="scientific">Coniochaeta ligniaria NRRL 30616</name>
    <dbReference type="NCBI Taxonomy" id="1408157"/>
    <lineage>
        <taxon>Eukaryota</taxon>
        <taxon>Fungi</taxon>
        <taxon>Dikarya</taxon>
        <taxon>Ascomycota</taxon>
        <taxon>Pezizomycotina</taxon>
        <taxon>Sordariomycetes</taxon>
        <taxon>Sordariomycetidae</taxon>
        <taxon>Coniochaetales</taxon>
        <taxon>Coniochaetaceae</taxon>
        <taxon>Coniochaeta</taxon>
    </lineage>
</organism>
<comment type="similarity">
    <text evidence="1">Belongs to the C/M/P thioester hydrolase family.</text>
</comment>
<reference evidence="5 6" key="1">
    <citation type="submission" date="2016-10" db="EMBL/GenBank/DDBJ databases">
        <title>Draft genome sequence of Coniochaeta ligniaria NRRL30616, a lignocellulolytic fungus for bioabatement of inhibitors in plant biomass hydrolysates.</title>
        <authorList>
            <consortium name="DOE Joint Genome Institute"/>
            <person name="Jimenez D.J."/>
            <person name="Hector R.E."/>
            <person name="Riley R."/>
            <person name="Sun H."/>
            <person name="Grigoriev I.V."/>
            <person name="Van Elsas J.D."/>
            <person name="Nichols N.N."/>
        </authorList>
    </citation>
    <scope>NUCLEOTIDE SEQUENCE [LARGE SCALE GENOMIC DNA]</scope>
    <source>
        <strain evidence="5 6">NRRL 30616</strain>
    </source>
</reference>
<dbReference type="EMBL" id="KV875094">
    <property type="protein sequence ID" value="OIW34192.1"/>
    <property type="molecule type" value="Genomic_DNA"/>
</dbReference>
<dbReference type="InterPro" id="IPR042171">
    <property type="entry name" value="Acyl-CoA_hotdog"/>
</dbReference>
<dbReference type="GO" id="GO:0006637">
    <property type="term" value="P:acyl-CoA metabolic process"/>
    <property type="evidence" value="ECO:0007669"/>
    <property type="project" value="InterPro"/>
</dbReference>
<dbReference type="AlphaFoldDB" id="A0A1J7JVV9"/>
<evidence type="ECO:0000313" key="6">
    <source>
        <dbReference type="Proteomes" id="UP000182658"/>
    </source>
</evidence>
<dbReference type="GO" id="GO:0047617">
    <property type="term" value="F:fatty acyl-CoA hydrolase activity"/>
    <property type="evidence" value="ECO:0007669"/>
    <property type="project" value="InterPro"/>
</dbReference>
<dbReference type="InterPro" id="IPR003703">
    <property type="entry name" value="Acyl_CoA_thio"/>
</dbReference>
<name>A0A1J7JVV9_9PEZI</name>
<dbReference type="PANTHER" id="PTHR11066:SF64">
    <property type="entry name" value="ACYL-COA THIOESTERASE (AFU_ORTHOLOGUE AFUA_1G12060)"/>
    <property type="match status" value="1"/>
</dbReference>
<dbReference type="Proteomes" id="UP000182658">
    <property type="component" value="Unassembled WGS sequence"/>
</dbReference>
<dbReference type="Pfam" id="PF20789">
    <property type="entry name" value="4HBT_3C"/>
    <property type="match status" value="1"/>
</dbReference>
<dbReference type="STRING" id="1408157.A0A1J7JVV9"/>
<feature type="domain" description="Acyl-CoA thioesterase-like C-terminal" evidence="4">
    <location>
        <begin position="278"/>
        <end position="369"/>
    </location>
</feature>
<dbReference type="GO" id="GO:0016853">
    <property type="term" value="F:isomerase activity"/>
    <property type="evidence" value="ECO:0007669"/>
    <property type="project" value="UniProtKB-KW"/>
</dbReference>
<feature type="domain" description="Acyl-CoA thioesterase-like N-terminal HotDog" evidence="3">
    <location>
        <begin position="64"/>
        <end position="154"/>
    </location>
</feature>
<sequence>MDHQHAKHDTRLSFQETMDLVELPAAGESSNGSLKRYMGTRAAWLPGADLSVNVQSIREGKPVMPAHKAAFGGQVYAQAALAMCRAMQESQKKKGAKASAKLGLHTIHGYFTAAGLTDRPFIYTVTPITATRSFSTSSVTAHQPLTPSNNPAQDHFPVADALLPPGPTCFTAIASFKAAEPHTAGGTITAAEPPAQERFASILSSRPPEKWPPSPPVDIDMVTETVGKDIVGSFPAVDMKKVDMTAYNQGKPLHEQRELVLYRLLRPLPSDGTDGWDANAHICAHAYAIDRNGLLMLGNLLGLGHAFGRVASLSYSLVVHVNAEEAIMQGDGWWIMEACFPRAGAGRGVIMSKLWSPEGLHVATEYQDGLCKAFEGKRSRPAEKL</sequence>
<evidence type="ECO:0000256" key="1">
    <source>
        <dbReference type="ARBA" id="ARBA00006538"/>
    </source>
</evidence>
<keyword evidence="6" id="KW-1185">Reference proteome</keyword>
<keyword evidence="5" id="KW-0413">Isomerase</keyword>
<dbReference type="GO" id="GO:0005782">
    <property type="term" value="C:peroxisomal matrix"/>
    <property type="evidence" value="ECO:0007669"/>
    <property type="project" value="UniProtKB-SubCell"/>
</dbReference>
<dbReference type="SUPFAM" id="SSF54637">
    <property type="entry name" value="Thioesterase/thiol ester dehydrase-isomerase"/>
    <property type="match status" value="2"/>
</dbReference>
<dbReference type="InterPro" id="IPR029069">
    <property type="entry name" value="HotDog_dom_sf"/>
</dbReference>
<protein>
    <submittedName>
        <fullName evidence="5">Thioesterase/thiol ester dehydrase-isomerase</fullName>
    </submittedName>
</protein>
<dbReference type="OrthoDB" id="68328at2759"/>
<dbReference type="Pfam" id="PF13622">
    <property type="entry name" value="4HBT_3"/>
    <property type="match status" value="1"/>
</dbReference>
<evidence type="ECO:0000313" key="5">
    <source>
        <dbReference type="EMBL" id="OIW34192.1"/>
    </source>
</evidence>
<dbReference type="CDD" id="cd03445">
    <property type="entry name" value="Thioesterase_II_repeat2"/>
    <property type="match status" value="1"/>
</dbReference>
<dbReference type="InterPro" id="IPR049450">
    <property type="entry name" value="ACOT8-like_C"/>
</dbReference>
<keyword evidence="2" id="KW-0378">Hydrolase</keyword>
<evidence type="ECO:0000259" key="4">
    <source>
        <dbReference type="Pfam" id="PF20789"/>
    </source>
</evidence>
<dbReference type="InParanoid" id="A0A1J7JVV9"/>
<gene>
    <name evidence="5" type="ORF">CONLIGDRAFT_592103</name>
</gene>